<sequence>MLEVLLATSLLAAAMALGFATLRAAAATAQRGEAIAERNERIRAVSDFLRRRIGGAQGVVFELDPGTGASKRFEGDANSMRFVADLPDYLGRGGPHLHALGVGRGAEAGLGLLIDFRMVQAGQLVPGSAARPPEPLAEGLRQVRFAYRSLTGNGEFGPWEAVWEDPAKLPLQVRVQIVDGRGPWPDLVVALPVAGSFATLGDAQQ</sequence>
<dbReference type="AlphaFoldDB" id="A0A7G9SUR8"/>
<evidence type="ECO:0000256" key="1">
    <source>
        <dbReference type="SAM" id="SignalP"/>
    </source>
</evidence>
<organism evidence="2 3">
    <name type="scientific">Thermomonas carbonis</name>
    <dbReference type="NCBI Taxonomy" id="1463158"/>
    <lineage>
        <taxon>Bacteria</taxon>
        <taxon>Pseudomonadati</taxon>
        <taxon>Pseudomonadota</taxon>
        <taxon>Gammaproteobacteria</taxon>
        <taxon>Lysobacterales</taxon>
        <taxon>Lysobacteraceae</taxon>
        <taxon>Thermomonas</taxon>
    </lineage>
</organism>
<proteinExistence type="predicted"/>
<dbReference type="KEGG" id="tcn:H9L16_07830"/>
<gene>
    <name evidence="2" type="ORF">H9L16_07830</name>
</gene>
<evidence type="ECO:0000313" key="2">
    <source>
        <dbReference type="EMBL" id="QNN71593.1"/>
    </source>
</evidence>
<reference evidence="2 3" key="1">
    <citation type="submission" date="2020-08" db="EMBL/GenBank/DDBJ databases">
        <title>Genome sequence of Thermomonas carbonis KCTC 42013T.</title>
        <authorList>
            <person name="Hyun D.-W."/>
            <person name="Bae J.-W."/>
        </authorList>
    </citation>
    <scope>NUCLEOTIDE SEQUENCE [LARGE SCALE GENOMIC DNA]</scope>
    <source>
        <strain evidence="2 3">KCTC 42013</strain>
    </source>
</reference>
<keyword evidence="3" id="KW-1185">Reference proteome</keyword>
<name>A0A7G9SUR8_9GAMM</name>
<keyword evidence="1" id="KW-0732">Signal</keyword>
<accession>A0A7G9SUR8</accession>
<dbReference type="Proteomes" id="UP000515804">
    <property type="component" value="Chromosome"/>
</dbReference>
<evidence type="ECO:0000313" key="3">
    <source>
        <dbReference type="Proteomes" id="UP000515804"/>
    </source>
</evidence>
<dbReference type="EMBL" id="CP060719">
    <property type="protein sequence ID" value="QNN71593.1"/>
    <property type="molecule type" value="Genomic_DNA"/>
</dbReference>
<protein>
    <submittedName>
        <fullName evidence="2">General secretion pathway protein GspJ</fullName>
    </submittedName>
</protein>
<feature type="chain" id="PRO_5028811104" evidence="1">
    <location>
        <begin position="27"/>
        <end position="205"/>
    </location>
</feature>
<feature type="signal peptide" evidence="1">
    <location>
        <begin position="1"/>
        <end position="26"/>
    </location>
</feature>